<keyword evidence="4" id="KW-0233">DNA recombination</keyword>
<evidence type="ECO:0000259" key="6">
    <source>
        <dbReference type="Pfam" id="PF07282"/>
    </source>
</evidence>
<evidence type="ECO:0000256" key="2">
    <source>
        <dbReference type="ARBA" id="ARBA00022578"/>
    </source>
</evidence>
<dbReference type="GO" id="GO:0032196">
    <property type="term" value="P:transposition"/>
    <property type="evidence" value="ECO:0007669"/>
    <property type="project" value="UniProtKB-KW"/>
</dbReference>
<dbReference type="Proteomes" id="UP000494363">
    <property type="component" value="Unassembled WGS sequence"/>
</dbReference>
<comment type="similarity">
    <text evidence="1">In the C-terminal section; belongs to the transposase 35 family.</text>
</comment>
<name>A0A6J5F9G5_9BURK</name>
<keyword evidence="3" id="KW-0238">DNA-binding</keyword>
<evidence type="ECO:0000313" key="7">
    <source>
        <dbReference type="EMBL" id="CAB3773826.1"/>
    </source>
</evidence>
<dbReference type="Pfam" id="PF07282">
    <property type="entry name" value="Cas12f1-like_TNB"/>
    <property type="match status" value="1"/>
</dbReference>
<organism evidence="7 8">
    <name type="scientific">Paraburkholderia humisilvae</name>
    <dbReference type="NCBI Taxonomy" id="627669"/>
    <lineage>
        <taxon>Bacteria</taxon>
        <taxon>Pseudomonadati</taxon>
        <taxon>Pseudomonadota</taxon>
        <taxon>Betaproteobacteria</taxon>
        <taxon>Burkholderiales</taxon>
        <taxon>Burkholderiaceae</taxon>
        <taxon>Paraburkholderia</taxon>
    </lineage>
</organism>
<evidence type="ECO:0000313" key="8">
    <source>
        <dbReference type="Proteomes" id="UP000494363"/>
    </source>
</evidence>
<evidence type="ECO:0000256" key="3">
    <source>
        <dbReference type="ARBA" id="ARBA00023125"/>
    </source>
</evidence>
<keyword evidence="2" id="KW-0815">Transposition</keyword>
<dbReference type="NCBIfam" id="NF040570">
    <property type="entry name" value="guided_TnpB"/>
    <property type="match status" value="1"/>
</dbReference>
<reference evidence="7 8" key="1">
    <citation type="submission" date="2020-04" db="EMBL/GenBank/DDBJ databases">
        <authorList>
            <person name="De Canck E."/>
        </authorList>
    </citation>
    <scope>NUCLEOTIDE SEQUENCE [LARGE SCALE GENOMIC DNA]</scope>
    <source>
        <strain evidence="7 8">LMG 29542</strain>
    </source>
</reference>
<feature type="domain" description="Cas12f1-like TNB" evidence="6">
    <location>
        <begin position="136"/>
        <end position="196"/>
    </location>
</feature>
<proteinExistence type="inferred from homology"/>
<evidence type="ECO:0000256" key="4">
    <source>
        <dbReference type="ARBA" id="ARBA00023172"/>
    </source>
</evidence>
<evidence type="ECO:0000256" key="1">
    <source>
        <dbReference type="ARBA" id="ARBA00008761"/>
    </source>
</evidence>
<keyword evidence="8" id="KW-1185">Reference proteome</keyword>
<feature type="domain" description="Probable transposase IS891/IS1136/IS1341" evidence="5">
    <location>
        <begin position="16"/>
        <end position="123"/>
    </location>
</feature>
<dbReference type="Pfam" id="PF01385">
    <property type="entry name" value="OrfB_IS605"/>
    <property type="match status" value="1"/>
</dbReference>
<evidence type="ECO:0008006" key="9">
    <source>
        <dbReference type="Google" id="ProtNLM"/>
    </source>
</evidence>
<dbReference type="InterPro" id="IPR001959">
    <property type="entry name" value="Transposase"/>
</dbReference>
<sequence length="207" mass="23494">MDTVGRFHVSILCDDVVSPKKKVKSQVGISVGLTHFALLLTVEKIDAPDTFRKNESKLAMAQRRLAKKQIGFANRRKARLKVAKLHARVAGTRRDLLTKLSILLINGNQVITIESLVISNMQKHRALVKSISDANWSEFVRQPTYKAERYGRTLIGINSWYPSSKRCGDRGQTVARMPLSVRGRYLTFLMAFHCEHFEKPEDFSNPV</sequence>
<dbReference type="InterPro" id="IPR010095">
    <property type="entry name" value="Cas12f1-like_TNB"/>
</dbReference>
<dbReference type="AlphaFoldDB" id="A0A6J5F9G5"/>
<protein>
    <recommendedName>
        <fullName evidence="9">Transposase IS891/IS1136/IS1341 domain-containing protein</fullName>
    </recommendedName>
</protein>
<dbReference type="EMBL" id="CADIKH010000087">
    <property type="protein sequence ID" value="CAB3773826.1"/>
    <property type="molecule type" value="Genomic_DNA"/>
</dbReference>
<accession>A0A6J5F9G5</accession>
<dbReference type="GO" id="GO:0006310">
    <property type="term" value="P:DNA recombination"/>
    <property type="evidence" value="ECO:0007669"/>
    <property type="project" value="UniProtKB-KW"/>
</dbReference>
<dbReference type="GO" id="GO:0003677">
    <property type="term" value="F:DNA binding"/>
    <property type="evidence" value="ECO:0007669"/>
    <property type="project" value="UniProtKB-KW"/>
</dbReference>
<evidence type="ECO:0000259" key="5">
    <source>
        <dbReference type="Pfam" id="PF01385"/>
    </source>
</evidence>
<gene>
    <name evidence="7" type="ORF">LMG29542_07453</name>
</gene>